<dbReference type="Proteomes" id="UP000287144">
    <property type="component" value="Unassembled WGS sequence"/>
</dbReference>
<gene>
    <name evidence="2" type="ORF">CEP52_012846</name>
</gene>
<organism evidence="2 3">
    <name type="scientific">Fusarium oligoseptatum</name>
    <dbReference type="NCBI Taxonomy" id="2604345"/>
    <lineage>
        <taxon>Eukaryota</taxon>
        <taxon>Fungi</taxon>
        <taxon>Dikarya</taxon>
        <taxon>Ascomycota</taxon>
        <taxon>Pezizomycotina</taxon>
        <taxon>Sordariomycetes</taxon>
        <taxon>Hypocreomycetidae</taxon>
        <taxon>Hypocreales</taxon>
        <taxon>Nectriaceae</taxon>
        <taxon>Fusarium</taxon>
        <taxon>Fusarium solani species complex</taxon>
    </lineage>
</organism>
<keyword evidence="3" id="KW-1185">Reference proteome</keyword>
<dbReference type="STRING" id="1325735.A0A428SWP4"/>
<name>A0A428SWP4_9HYPO</name>
<sequence length="270" mass="29445">MVAPQKKKTHDRPHRPNAHLSPQPNHVSSTAEKEGVSTTDHTDLAPTSLLSPTTAAASQTRRHTTDHIDPAPTSLLSPTTSANTLSTSTESRQNSNRFIVGNPPILKVTPVLPPYLAGAIQRYEGVGNPWLAAITMSFFDASSFGNKLGSMMSLRIKGNKVERLANMLFDASVESTDEHRYLLMPNNLRAIPTSDFVLRGCNRDVIAEVFGKNIANAIKSSPAFKEEAEQGELLTECVSMTISCRVDEGAVINLSLDEKEGYRVKAKLYD</sequence>
<feature type="region of interest" description="Disordered" evidence="1">
    <location>
        <begin position="1"/>
        <end position="98"/>
    </location>
</feature>
<feature type="compositionally biased region" description="Basic and acidic residues" evidence="1">
    <location>
        <begin position="31"/>
        <end position="43"/>
    </location>
</feature>
<evidence type="ECO:0000256" key="1">
    <source>
        <dbReference type="SAM" id="MobiDB-lite"/>
    </source>
</evidence>
<feature type="compositionally biased region" description="Basic residues" evidence="1">
    <location>
        <begin position="1"/>
        <end position="17"/>
    </location>
</feature>
<feature type="compositionally biased region" description="Polar residues" evidence="1">
    <location>
        <begin position="20"/>
        <end position="30"/>
    </location>
</feature>
<protein>
    <submittedName>
        <fullName evidence="2">Uncharacterized protein</fullName>
    </submittedName>
</protein>
<feature type="compositionally biased region" description="Polar residues" evidence="1">
    <location>
        <begin position="48"/>
        <end position="59"/>
    </location>
</feature>
<evidence type="ECO:0000313" key="2">
    <source>
        <dbReference type="EMBL" id="RSL94126.1"/>
    </source>
</evidence>
<accession>A0A428SWP4</accession>
<reference evidence="2 3" key="1">
    <citation type="submission" date="2017-06" db="EMBL/GenBank/DDBJ databases">
        <title>Comparative genomic analysis of Ambrosia Fusariam Clade fungi.</title>
        <authorList>
            <person name="Stajich J.E."/>
            <person name="Carrillo J."/>
            <person name="Kijimoto T."/>
            <person name="Eskalen A."/>
            <person name="O'Donnell K."/>
            <person name="Kasson M."/>
        </authorList>
    </citation>
    <scope>NUCLEOTIDE SEQUENCE [LARGE SCALE GENOMIC DNA]</scope>
    <source>
        <strain evidence="2 3">NRRL62579</strain>
    </source>
</reference>
<comment type="caution">
    <text evidence="2">The sequence shown here is derived from an EMBL/GenBank/DDBJ whole genome shotgun (WGS) entry which is preliminary data.</text>
</comment>
<dbReference type="EMBL" id="NKCK01000172">
    <property type="protein sequence ID" value="RSL94126.1"/>
    <property type="molecule type" value="Genomic_DNA"/>
</dbReference>
<proteinExistence type="predicted"/>
<dbReference type="AlphaFoldDB" id="A0A428SWP4"/>
<feature type="compositionally biased region" description="Polar residues" evidence="1">
    <location>
        <begin position="74"/>
        <end position="97"/>
    </location>
</feature>
<evidence type="ECO:0000313" key="3">
    <source>
        <dbReference type="Proteomes" id="UP000287144"/>
    </source>
</evidence>